<dbReference type="InterPro" id="IPR051044">
    <property type="entry name" value="MAG_DAG_Lipase"/>
</dbReference>
<dbReference type="EMBL" id="BMAR01000008">
    <property type="protein sequence ID" value="GFR44680.1"/>
    <property type="molecule type" value="Genomic_DNA"/>
</dbReference>
<sequence>VLMAPLIQLPPALLPPRVLLPLLQTAAVLFPRGRIPGSSAVQLEQWKAAFGDASFAEAAHTDPLFTLDAPRLHLLRLLPVWDELHSHLQDITTPFLVLHSPDDPRTCAAGSRELLQRAASSDKELMLVPEGRHMLFQDQPDVTARVVTHVAKWLITRC</sequence>
<comment type="caution">
    <text evidence="2">The sequence shown here is derived from an EMBL/GenBank/DDBJ whole genome shotgun (WGS) entry which is preliminary data.</text>
</comment>
<evidence type="ECO:0000313" key="3">
    <source>
        <dbReference type="Proteomes" id="UP001054857"/>
    </source>
</evidence>
<dbReference type="InterPro" id="IPR022742">
    <property type="entry name" value="Hydrolase_4"/>
</dbReference>
<dbReference type="SUPFAM" id="SSF53474">
    <property type="entry name" value="alpha/beta-Hydrolases"/>
    <property type="match status" value="1"/>
</dbReference>
<protein>
    <recommendedName>
        <fullName evidence="1">Serine aminopeptidase S33 domain-containing protein</fullName>
    </recommendedName>
</protein>
<evidence type="ECO:0000259" key="1">
    <source>
        <dbReference type="Pfam" id="PF12146"/>
    </source>
</evidence>
<dbReference type="Proteomes" id="UP001054857">
    <property type="component" value="Unassembled WGS sequence"/>
</dbReference>
<organism evidence="2 3">
    <name type="scientific">Astrephomene gubernaculifera</name>
    <dbReference type="NCBI Taxonomy" id="47775"/>
    <lineage>
        <taxon>Eukaryota</taxon>
        <taxon>Viridiplantae</taxon>
        <taxon>Chlorophyta</taxon>
        <taxon>core chlorophytes</taxon>
        <taxon>Chlorophyceae</taxon>
        <taxon>CS clade</taxon>
        <taxon>Chlamydomonadales</taxon>
        <taxon>Astrephomenaceae</taxon>
        <taxon>Astrephomene</taxon>
    </lineage>
</organism>
<name>A0AAD3DMN9_9CHLO</name>
<dbReference type="AlphaFoldDB" id="A0AAD3DMN9"/>
<reference evidence="2 3" key="1">
    <citation type="journal article" date="2021" name="Sci. Rep.">
        <title>Genome sequencing of the multicellular alga Astrephomene provides insights into convergent evolution of germ-soma differentiation.</title>
        <authorList>
            <person name="Yamashita S."/>
            <person name="Yamamoto K."/>
            <person name="Matsuzaki R."/>
            <person name="Suzuki S."/>
            <person name="Yamaguchi H."/>
            <person name="Hirooka S."/>
            <person name="Minakuchi Y."/>
            <person name="Miyagishima S."/>
            <person name="Kawachi M."/>
            <person name="Toyoda A."/>
            <person name="Nozaki H."/>
        </authorList>
    </citation>
    <scope>NUCLEOTIDE SEQUENCE [LARGE SCALE GENOMIC DNA]</scope>
    <source>
        <strain evidence="2 3">NIES-4017</strain>
    </source>
</reference>
<dbReference type="Pfam" id="PF12146">
    <property type="entry name" value="Hydrolase_4"/>
    <property type="match status" value="1"/>
</dbReference>
<dbReference type="Gene3D" id="3.40.50.1820">
    <property type="entry name" value="alpha/beta hydrolase"/>
    <property type="match status" value="1"/>
</dbReference>
<proteinExistence type="predicted"/>
<accession>A0AAD3DMN9</accession>
<feature type="domain" description="Serine aminopeptidase S33" evidence="1">
    <location>
        <begin position="1"/>
        <end position="139"/>
    </location>
</feature>
<dbReference type="InterPro" id="IPR029058">
    <property type="entry name" value="AB_hydrolase_fold"/>
</dbReference>
<feature type="non-terminal residue" evidence="2">
    <location>
        <position position="158"/>
    </location>
</feature>
<evidence type="ECO:0000313" key="2">
    <source>
        <dbReference type="EMBL" id="GFR44680.1"/>
    </source>
</evidence>
<dbReference type="PANTHER" id="PTHR11614">
    <property type="entry name" value="PHOSPHOLIPASE-RELATED"/>
    <property type="match status" value="1"/>
</dbReference>
<keyword evidence="3" id="KW-1185">Reference proteome</keyword>
<gene>
    <name evidence="2" type="ORF">Agub_g5976</name>
</gene>